<evidence type="ECO:0000259" key="5">
    <source>
        <dbReference type="PROSITE" id="PS50931"/>
    </source>
</evidence>
<comment type="similarity">
    <text evidence="1">Belongs to the LysR transcriptional regulatory family.</text>
</comment>
<dbReference type="PANTHER" id="PTHR30427:SF1">
    <property type="entry name" value="TRANSCRIPTIONAL ACTIVATOR PROTEIN LYSR"/>
    <property type="match status" value="1"/>
</dbReference>
<dbReference type="PROSITE" id="PS50931">
    <property type="entry name" value="HTH_LYSR"/>
    <property type="match status" value="1"/>
</dbReference>
<dbReference type="Proteomes" id="UP000256542">
    <property type="component" value="Unassembled WGS sequence"/>
</dbReference>
<comment type="caution">
    <text evidence="6">The sequence shown here is derived from an EMBL/GenBank/DDBJ whole genome shotgun (WGS) entry which is preliminary data.</text>
</comment>
<gene>
    <name evidence="6" type="ORF">DFP81_11020</name>
</gene>
<dbReference type="OrthoDB" id="6624490at2"/>
<dbReference type="Pfam" id="PF00126">
    <property type="entry name" value="HTH_1"/>
    <property type="match status" value="1"/>
</dbReference>
<proteinExistence type="inferred from homology"/>
<dbReference type="RefSeq" id="WP_115898422.1">
    <property type="nucleotide sequence ID" value="NZ_QUNG01000010.1"/>
</dbReference>
<dbReference type="GO" id="GO:0003700">
    <property type="term" value="F:DNA-binding transcription factor activity"/>
    <property type="evidence" value="ECO:0007669"/>
    <property type="project" value="InterPro"/>
</dbReference>
<keyword evidence="4" id="KW-0804">Transcription</keyword>
<evidence type="ECO:0000256" key="3">
    <source>
        <dbReference type="ARBA" id="ARBA00023125"/>
    </source>
</evidence>
<evidence type="ECO:0000256" key="4">
    <source>
        <dbReference type="ARBA" id="ARBA00023163"/>
    </source>
</evidence>
<dbReference type="AlphaFoldDB" id="A0A3E0DJ69"/>
<dbReference type="GO" id="GO:0010628">
    <property type="term" value="P:positive regulation of gene expression"/>
    <property type="evidence" value="ECO:0007669"/>
    <property type="project" value="TreeGrafter"/>
</dbReference>
<dbReference type="Gene3D" id="3.40.190.290">
    <property type="match status" value="1"/>
</dbReference>
<evidence type="ECO:0000313" key="6">
    <source>
        <dbReference type="EMBL" id="REG82133.1"/>
    </source>
</evidence>
<dbReference type="Gene3D" id="1.10.10.10">
    <property type="entry name" value="Winged helix-like DNA-binding domain superfamily/Winged helix DNA-binding domain"/>
    <property type="match status" value="1"/>
</dbReference>
<evidence type="ECO:0000256" key="1">
    <source>
        <dbReference type="ARBA" id="ARBA00009437"/>
    </source>
</evidence>
<dbReference type="GO" id="GO:0043565">
    <property type="term" value="F:sequence-specific DNA binding"/>
    <property type="evidence" value="ECO:0007669"/>
    <property type="project" value="TreeGrafter"/>
</dbReference>
<protein>
    <submittedName>
        <fullName evidence="6">DNA-binding transcriptional LysR family regulator</fullName>
    </submittedName>
</protein>
<accession>A0A3E0DJ69</accession>
<sequence length="310" mass="34676">MNIKALRAFLLTLSEGSLSGAALLLNLSQPAVSRLISSLEGELKMQLFYRTGRRLKPTPEALVFYKEAGRILDNLDQIPRIAADIRSGRKESLNIIVMPRIAYALVTPVMKQFMKTDSDTRIHVDIQTRREAYRWLSGREYDFGIGALPIDDSDTKTEVLLRARAQVLMPKDHPLAQKSEVSAEDLINERIIALSPGLLMRNQVDDLFKSAGLMPSYACEVSALMLACQLVTEGVGVTITDSLTTSAINTQNVTLRPIVPERWMSFGLLFPRKFEQSESSQRFMGLLKYRAQLLASKDDTVIATETVIRD</sequence>
<evidence type="ECO:0000256" key="2">
    <source>
        <dbReference type="ARBA" id="ARBA00023015"/>
    </source>
</evidence>
<dbReference type="SUPFAM" id="SSF53850">
    <property type="entry name" value="Periplasmic binding protein-like II"/>
    <property type="match status" value="1"/>
</dbReference>
<dbReference type="PRINTS" id="PR00039">
    <property type="entry name" value="HTHLYSR"/>
</dbReference>
<keyword evidence="7" id="KW-1185">Reference proteome</keyword>
<feature type="domain" description="HTH lysR-type" evidence="5">
    <location>
        <begin position="1"/>
        <end position="58"/>
    </location>
</feature>
<dbReference type="InterPro" id="IPR036390">
    <property type="entry name" value="WH_DNA-bd_sf"/>
</dbReference>
<dbReference type="Pfam" id="PF03466">
    <property type="entry name" value="LysR_substrate"/>
    <property type="match status" value="1"/>
</dbReference>
<name>A0A3E0DJ69_9GAMM</name>
<dbReference type="PANTHER" id="PTHR30427">
    <property type="entry name" value="TRANSCRIPTIONAL ACTIVATOR PROTEIN LYSR"/>
    <property type="match status" value="1"/>
</dbReference>
<dbReference type="InterPro" id="IPR000847">
    <property type="entry name" value="LysR_HTH_N"/>
</dbReference>
<dbReference type="InterPro" id="IPR005119">
    <property type="entry name" value="LysR_subst-bd"/>
</dbReference>
<keyword evidence="2" id="KW-0805">Transcription regulation</keyword>
<dbReference type="EMBL" id="QUNG01000010">
    <property type="protein sequence ID" value="REG82133.1"/>
    <property type="molecule type" value="Genomic_DNA"/>
</dbReference>
<keyword evidence="3 6" id="KW-0238">DNA-binding</keyword>
<evidence type="ECO:0000313" key="7">
    <source>
        <dbReference type="Proteomes" id="UP000256542"/>
    </source>
</evidence>
<dbReference type="InterPro" id="IPR036388">
    <property type="entry name" value="WH-like_DNA-bd_sf"/>
</dbReference>
<dbReference type="SUPFAM" id="SSF46785">
    <property type="entry name" value="Winged helix' DNA-binding domain"/>
    <property type="match status" value="1"/>
</dbReference>
<organism evidence="6 7">
    <name type="scientific">Marinomonas pollencensis</name>
    <dbReference type="NCBI Taxonomy" id="491954"/>
    <lineage>
        <taxon>Bacteria</taxon>
        <taxon>Pseudomonadati</taxon>
        <taxon>Pseudomonadota</taxon>
        <taxon>Gammaproteobacteria</taxon>
        <taxon>Oceanospirillales</taxon>
        <taxon>Oceanospirillaceae</taxon>
        <taxon>Marinomonas</taxon>
    </lineage>
</organism>
<reference evidence="6 7" key="1">
    <citation type="submission" date="2018-08" db="EMBL/GenBank/DDBJ databases">
        <title>Genomic Encyclopedia of Type Strains, Phase III (KMG-III): the genomes of soil and plant-associated and newly described type strains.</title>
        <authorList>
            <person name="Whitman W."/>
        </authorList>
    </citation>
    <scope>NUCLEOTIDE SEQUENCE [LARGE SCALE GENOMIC DNA]</scope>
    <source>
        <strain evidence="6 7">CECT 7375</strain>
    </source>
</reference>